<dbReference type="RefSeq" id="WP_133586552.1">
    <property type="nucleotide sequence ID" value="NZ_SNYV01000019.1"/>
</dbReference>
<organism evidence="3 4">
    <name type="scientific">Sphingobacterium yanglingense</name>
    <dbReference type="NCBI Taxonomy" id="1437280"/>
    <lineage>
        <taxon>Bacteria</taxon>
        <taxon>Pseudomonadati</taxon>
        <taxon>Bacteroidota</taxon>
        <taxon>Sphingobacteriia</taxon>
        <taxon>Sphingobacteriales</taxon>
        <taxon>Sphingobacteriaceae</taxon>
        <taxon>Sphingobacterium</taxon>
    </lineage>
</organism>
<dbReference type="SUPFAM" id="SSF53850">
    <property type="entry name" value="Periplasmic binding protein-like II"/>
    <property type="match status" value="1"/>
</dbReference>
<dbReference type="Pfam" id="PF12849">
    <property type="entry name" value="PBP_like_2"/>
    <property type="match status" value="1"/>
</dbReference>
<dbReference type="AlphaFoldDB" id="A0A4R6W775"/>
<dbReference type="InterPro" id="IPR024370">
    <property type="entry name" value="PBP_domain"/>
</dbReference>
<dbReference type="PROSITE" id="PS51257">
    <property type="entry name" value="PROKAR_LIPOPROTEIN"/>
    <property type="match status" value="1"/>
</dbReference>
<dbReference type="InterPro" id="IPR050811">
    <property type="entry name" value="Phosphate_ABC_transporter"/>
</dbReference>
<feature type="domain" description="PBP" evidence="2">
    <location>
        <begin position="37"/>
        <end position="274"/>
    </location>
</feature>
<comment type="caution">
    <text evidence="3">The sequence shown here is derived from an EMBL/GenBank/DDBJ whole genome shotgun (WGS) entry which is preliminary data.</text>
</comment>
<dbReference type="PANTHER" id="PTHR30570">
    <property type="entry name" value="PERIPLASMIC PHOSPHATE BINDING COMPONENT OF PHOSPHATE ABC TRANSPORTER"/>
    <property type="match status" value="1"/>
</dbReference>
<keyword evidence="4" id="KW-1185">Reference proteome</keyword>
<evidence type="ECO:0000256" key="1">
    <source>
        <dbReference type="ARBA" id="ARBA00022729"/>
    </source>
</evidence>
<proteinExistence type="predicted"/>
<sequence length="302" mass="33541">MKLFFCSVLISVVALGFTGCSNNTKKEKKDDILAGVLPVAVDETVLPLFLEQKEVFESSYYNAKIQEQANPEVQVVNSLLNGDVAFAVLTRQLTEEEQKGFKARSVTPRIYSVAYDGIILVGNIADADTNVNVSDIAELMKGNKVKDYSLVFDNLNSSVFRYFRELGKIEKVANTFVEAKDGAEAVLKEVAEKRGKVGLISYNQFLSLESSFSEKDKIRILSVVSEKDGVKKYVKPSQTSFATGEYPLKREIFVLNYQPNLGLGIGFSAFMTGDRGQRIVLKSGLLPYTMPGREIIIRDKIN</sequence>
<dbReference type="EMBL" id="SNYV01000019">
    <property type="protein sequence ID" value="TDQ73366.1"/>
    <property type="molecule type" value="Genomic_DNA"/>
</dbReference>
<accession>A0A4R6W775</accession>
<name>A0A4R6W775_9SPHI</name>
<dbReference type="Gene3D" id="3.40.190.10">
    <property type="entry name" value="Periplasmic binding protein-like II"/>
    <property type="match status" value="3"/>
</dbReference>
<reference evidence="3 4" key="1">
    <citation type="submission" date="2019-03" db="EMBL/GenBank/DDBJ databases">
        <title>Genomic Encyclopedia of Archaeal and Bacterial Type Strains, Phase II (KMG-II): from individual species to whole genera.</title>
        <authorList>
            <person name="Goeker M."/>
        </authorList>
    </citation>
    <scope>NUCLEOTIDE SEQUENCE [LARGE SCALE GENOMIC DNA]</scope>
    <source>
        <strain evidence="3 4">DSM 28353</strain>
    </source>
</reference>
<gene>
    <name evidence="3" type="ORF">CLV99_4418</name>
</gene>
<keyword evidence="1" id="KW-0732">Signal</keyword>
<protein>
    <submittedName>
        <fullName evidence="3">Phosphate ABC transporter substrate-binding protein (PhoT family)</fullName>
    </submittedName>
</protein>
<evidence type="ECO:0000313" key="3">
    <source>
        <dbReference type="EMBL" id="TDQ73366.1"/>
    </source>
</evidence>
<dbReference type="Proteomes" id="UP000295292">
    <property type="component" value="Unassembled WGS sequence"/>
</dbReference>
<evidence type="ECO:0000313" key="4">
    <source>
        <dbReference type="Proteomes" id="UP000295292"/>
    </source>
</evidence>
<evidence type="ECO:0000259" key="2">
    <source>
        <dbReference type="Pfam" id="PF12849"/>
    </source>
</evidence>
<dbReference type="OrthoDB" id="1450880at2"/>
<dbReference type="PANTHER" id="PTHR30570:SF1">
    <property type="entry name" value="PHOSPHATE-BINDING PROTEIN PSTS"/>
    <property type="match status" value="1"/>
</dbReference>